<gene>
    <name evidence="3" type="ORF">GCM10010492_53180</name>
</gene>
<sequence>MRFLPLVMVRMPVLPLERFRDLQPDSLDAAGRLWADAGLRDAVRVANPGFARELDRRGAPDRRAALALFRYANRMVTRPTPFGLFAGTGFASWGADGPLRAPRAVRRHERVDAVAVGALVRGTRPDVVGRNPTARVSGTRVVAQPPGVAGRPRSVRRSDVVDAVLAFTASPRPWAEVVGLVRESSPHVPEDKAVAFVDTLVREGFLVDVRRPTAPFGFDVTGLDLPEPTLVDLALDVGDTVDGRWRDPLATALEVLQRIALARRPPAELTRYAHVFAERYGHEEVPVEDVLDDLGGLPARGPDDDRDLDPLRRLVLRRAERDPVVELSLADVAGLPSHGLRPVPSCDVFVQVADGRLVLAPRGVVAPGGRAFSRFAPFDPRVDGHLRDAVRNEREPGTCFAALDYWHDTTVNHAGGSSPYETVLAWSSVAPDALRPADIVVGHRDGRLHLRSRRDGRRVLVRTHHLVGTSTAPPLPDFVHRVSNEHFAVPGWSWGSFADAALRLPRIEVAGVVVSPARWRVDHDDVERWRADVPRFVHVGDGDTRLLLDLDHPVHRGLLRGHEWVEESFLRPDQAGHATEIVVTAVDDGYRPEVLDLPTRTEVAAPVPRLPGDGWWALHLRCDRRSEDAVLAALSGFLPAGRWFFVRYDVPRDHLRVRVRADAAGIDELCAAARLLHGRGLVAEFSVEPYVPEVQRYGGPSNLAVCEELFCVDTTNVVRCLAEPRPDGVDDATFAALSADAFLTALGTPGDLALAALSRQAADPASRAERRQEHEQRRLLRLLLGSGGPRYEYPPVELPEEVFTSLLHMHLNRLAVEPADQHRGARRLLAARRSRQQQ</sequence>
<keyword evidence="4" id="KW-1185">Reference proteome</keyword>
<evidence type="ECO:0000313" key="3">
    <source>
        <dbReference type="EMBL" id="GAA0246937.1"/>
    </source>
</evidence>
<dbReference type="RefSeq" id="WP_343936623.1">
    <property type="nucleotide sequence ID" value="NZ_BAAABU010000014.1"/>
</dbReference>
<dbReference type="Pfam" id="PF14028">
    <property type="entry name" value="Lant_dehydr_C"/>
    <property type="match status" value="1"/>
</dbReference>
<organism evidence="3 4">
    <name type="scientific">Saccharothrix mutabilis subsp. mutabilis</name>
    <dbReference type="NCBI Taxonomy" id="66855"/>
    <lineage>
        <taxon>Bacteria</taxon>
        <taxon>Bacillati</taxon>
        <taxon>Actinomycetota</taxon>
        <taxon>Actinomycetes</taxon>
        <taxon>Pseudonocardiales</taxon>
        <taxon>Pseudonocardiaceae</taxon>
        <taxon>Saccharothrix</taxon>
    </lineage>
</organism>
<comment type="caution">
    <text evidence="3">The sequence shown here is derived from an EMBL/GenBank/DDBJ whole genome shotgun (WGS) entry which is preliminary data.</text>
</comment>
<dbReference type="InterPro" id="IPR006827">
    <property type="entry name" value="Lant_deHydtase_N"/>
</dbReference>
<dbReference type="Proteomes" id="UP001500416">
    <property type="component" value="Unassembled WGS sequence"/>
</dbReference>
<evidence type="ECO:0008006" key="5">
    <source>
        <dbReference type="Google" id="ProtNLM"/>
    </source>
</evidence>
<evidence type="ECO:0000259" key="2">
    <source>
        <dbReference type="Pfam" id="PF14028"/>
    </source>
</evidence>
<feature type="domain" description="Lantibiotic dehydratase N-terminal" evidence="1">
    <location>
        <begin position="36"/>
        <end position="208"/>
    </location>
</feature>
<dbReference type="NCBIfam" id="TIGR03891">
    <property type="entry name" value="thiopep_ocin"/>
    <property type="match status" value="1"/>
</dbReference>
<reference evidence="4" key="1">
    <citation type="journal article" date="2019" name="Int. J. Syst. Evol. Microbiol.">
        <title>The Global Catalogue of Microorganisms (GCM) 10K type strain sequencing project: providing services to taxonomists for standard genome sequencing and annotation.</title>
        <authorList>
            <consortium name="The Broad Institute Genomics Platform"/>
            <consortium name="The Broad Institute Genome Sequencing Center for Infectious Disease"/>
            <person name="Wu L."/>
            <person name="Ma J."/>
        </authorList>
    </citation>
    <scope>NUCLEOTIDE SEQUENCE [LARGE SCALE GENOMIC DNA]</scope>
    <source>
        <strain evidence="4">JCM 3380</strain>
    </source>
</reference>
<dbReference type="Pfam" id="PF04738">
    <property type="entry name" value="Lant_dehydr_N"/>
    <property type="match status" value="2"/>
</dbReference>
<evidence type="ECO:0000313" key="4">
    <source>
        <dbReference type="Proteomes" id="UP001500416"/>
    </source>
</evidence>
<name>A0ABP3DZR7_9PSEU</name>
<proteinExistence type="predicted"/>
<feature type="domain" description="Thiopeptide-type bacteriocin biosynthesis" evidence="2">
    <location>
        <begin position="615"/>
        <end position="820"/>
    </location>
</feature>
<dbReference type="InterPro" id="IPR023809">
    <property type="entry name" value="Thiopep_bacteriocin_synth_dom"/>
</dbReference>
<protein>
    <recommendedName>
        <fullName evidence="5">Thiopeptide-type bacteriocin biosynthesis domain-containing protein</fullName>
    </recommendedName>
</protein>
<accession>A0ABP3DZR7</accession>
<evidence type="ECO:0000259" key="1">
    <source>
        <dbReference type="Pfam" id="PF04738"/>
    </source>
</evidence>
<dbReference type="EMBL" id="BAAABU010000014">
    <property type="protein sequence ID" value="GAA0246937.1"/>
    <property type="molecule type" value="Genomic_DNA"/>
</dbReference>
<feature type="domain" description="Lantibiotic dehydratase N-terminal" evidence="1">
    <location>
        <begin position="227"/>
        <end position="559"/>
    </location>
</feature>